<accession>A6TL52</accession>
<reference evidence="2" key="1">
    <citation type="journal article" date="2016" name="Genome Announc.">
        <title>Complete genome sequence of Alkaliphilus metalliredigens strain QYMF, an alkaliphilic and metal-reducing bacterium isolated from borax-contaminated leachate ponds.</title>
        <authorList>
            <person name="Hwang C."/>
            <person name="Copeland A."/>
            <person name="Lucas S."/>
            <person name="Lapidus A."/>
            <person name="Barry K."/>
            <person name="Detter J.C."/>
            <person name="Glavina Del Rio T."/>
            <person name="Hammon N."/>
            <person name="Israni S."/>
            <person name="Dalin E."/>
            <person name="Tice H."/>
            <person name="Pitluck S."/>
            <person name="Chertkov O."/>
            <person name="Brettin T."/>
            <person name="Bruce D."/>
            <person name="Han C."/>
            <person name="Schmutz J."/>
            <person name="Larimer F."/>
            <person name="Land M.L."/>
            <person name="Hauser L."/>
            <person name="Kyrpides N."/>
            <person name="Mikhailova N."/>
            <person name="Ye Q."/>
            <person name="Zhou J."/>
            <person name="Richardson P."/>
            <person name="Fields M.W."/>
        </authorList>
    </citation>
    <scope>NUCLEOTIDE SEQUENCE [LARGE SCALE GENOMIC DNA]</scope>
    <source>
        <strain evidence="2">QYMF</strain>
    </source>
</reference>
<dbReference type="EMBL" id="CP000724">
    <property type="protein sequence ID" value="ABR46920.1"/>
    <property type="molecule type" value="Genomic_DNA"/>
</dbReference>
<evidence type="ECO:0000313" key="1">
    <source>
        <dbReference type="EMBL" id="ABR46920.1"/>
    </source>
</evidence>
<dbReference type="KEGG" id="amt:Amet_0695"/>
<evidence type="ECO:0008006" key="3">
    <source>
        <dbReference type="Google" id="ProtNLM"/>
    </source>
</evidence>
<sequence>MASSIYHYLKNQHEIACLLPVYELHSGNCTKVIFSNQQELLLKQSIDTVLNSIARYYAIDLKSLRTQQQKRLNCTYYVPLPLAKNLLLFPVKTRIPRIRRDPAYGYVNYFQVKKIDNVKPVIHLNYHKIHCLSCRHTIMKRYHQAQLIDKLQESPQLHHNQSKVIHEEPAMYYSTTTNADYQKLAHRFDMIVEVLLYVLISISQKNE</sequence>
<dbReference type="RefSeq" id="WP_012061963.1">
    <property type="nucleotide sequence ID" value="NC_009633.1"/>
</dbReference>
<evidence type="ECO:0000313" key="2">
    <source>
        <dbReference type="Proteomes" id="UP000001572"/>
    </source>
</evidence>
<protein>
    <recommendedName>
        <fullName evidence="3">ComK family protein</fullName>
    </recommendedName>
</protein>
<dbReference type="HOGENOM" id="CLU_1324163_0_0_9"/>
<name>A6TL52_ALKMQ</name>
<keyword evidence="2" id="KW-1185">Reference proteome</keyword>
<proteinExistence type="predicted"/>
<gene>
    <name evidence="1" type="ordered locus">Amet_0695</name>
</gene>
<dbReference type="STRING" id="293826.Amet_0695"/>
<organism evidence="1 2">
    <name type="scientific">Alkaliphilus metalliredigens (strain QYMF)</name>
    <dbReference type="NCBI Taxonomy" id="293826"/>
    <lineage>
        <taxon>Bacteria</taxon>
        <taxon>Bacillati</taxon>
        <taxon>Bacillota</taxon>
        <taxon>Clostridia</taxon>
        <taxon>Peptostreptococcales</taxon>
        <taxon>Natronincolaceae</taxon>
        <taxon>Alkaliphilus</taxon>
    </lineage>
</organism>
<dbReference type="OrthoDB" id="2374476at2"/>
<dbReference type="eggNOG" id="ENOG5033160">
    <property type="taxonomic scope" value="Bacteria"/>
</dbReference>
<dbReference type="Proteomes" id="UP000001572">
    <property type="component" value="Chromosome"/>
</dbReference>
<dbReference type="AlphaFoldDB" id="A6TL52"/>